<dbReference type="Pfam" id="PF24517">
    <property type="entry name" value="CBM96"/>
    <property type="match status" value="2"/>
</dbReference>
<organism evidence="7 8">
    <name type="scientific">Candidatus Pristimantibacillus lignocellulolyticus</name>
    <dbReference type="NCBI Taxonomy" id="2994561"/>
    <lineage>
        <taxon>Bacteria</taxon>
        <taxon>Bacillati</taxon>
        <taxon>Bacillota</taxon>
        <taxon>Bacilli</taxon>
        <taxon>Bacillales</taxon>
        <taxon>Paenibacillaceae</taxon>
        <taxon>Candidatus Pristimantibacillus</taxon>
    </lineage>
</organism>
<dbReference type="KEGG" id="plig:NAG76_20810"/>
<dbReference type="InterPro" id="IPR018247">
    <property type="entry name" value="EF_Hand_1_Ca_BS"/>
</dbReference>
<sequence length="1236" mass="133972">MMRIRIKMTALLLAVMMIAQSLNFVGGGSVSAAEIIDPVIAGDDQSSSPIKANSLYGTTVRGGSHADKQATTGSTTIAKELIETKWAGDMSFSRRGHMEFDMSASSNIDWNNVQSIKLTMFLKEHTGNDKTDTIQVFRTEKPSISEENWTWNNTLGLMDNAVAIGEQTFTDANTGTWVEIDVTDLKESLQADATSPFALALYPKAKADNGGIRFYSQHQESGKYKPYLSIYQSEYVDTISPTVKVIGLTDGQQLIEEDLTFTIEALDNVDANPAILLTVNGVPVTAANGSNTIRLKSGQNMITIAAMDAAGNVSETKQYTVNYSKSQVIPVTGDTYTDIRELNKNFNGAKMQLKEPVGGGTTRNIYLSFALPSNVPYVKEAGIELFLAELMGNERTSEVINIYEVSGFDETTLTSGNAPAIGEKVADAAYSRVSANAYPNRFVRLDISEFINKKLAAQQSGLVYFVLKIDNGHDQKGAYFLSKENSQAEAPRLVLVEGLPAPTLEVVGIEDQAIYSTESIKDVAISAKSVNDTIQVDLEVIVNDDLVAPNINGQYDVPLQLGTNTIKVTASDEAGNTVVKMYTVTRLQGAATGVYYVDSEAGDDNNDGLSEQTAWKSLEKLNAIQWQPGSKILFKRGGIWNGQFRPKGSGTVEAPIIVDVYGESTSRPIINGGGISNKDTNNAFAEGAVHLYNLSYWEINGIEVTNKGAIVSEAARAGIMVVAGGNGFVDHVHVKDVYVHDINSHDDAQKISGGIIFRGDTVDEKGNITNVSSGFRDILVENSHIKDVAIEGLRTKTYKNGSDTGSIKNVDVVFRNNLIENILGDGIVISEMASGGLVEKNIIRRHSMSPKSRNYAGLWLYQTDKVLIQNNEVYDGVHGYNDGEAFDFDISATNNIYQYNYSHNNRGGFLLTMASAGVGNVFRYNISKNDGNGTEIFFCMNDRTAIYNNTIYIGEGMKVLYLIKENNIQNMFFKNNIVHVEGKLEKYSQMTTSYDAPNVSNNLFYPASVASLPGSPNSYSTLVTGPANLVSPDAESIVMDTWTQQIWDTNIANFKLTADSPAIDAGVVIPNSGAHDIYGTPLYAGQPDIGAHEFTVVQVDRTALNDLINTAQSTHDAALEGTNAGQYPVGSKAVLQDAIHSAADVAKDTDATQLQINEAVATLNTALETFKSAVSIGVPGDVNGNDKVSIENLAHIAKHYGKKFGDADWNDVKFADINNDNKIDIEDLVALAKLIS</sequence>
<comment type="subcellular location">
    <subcellularLocation>
        <location evidence="1">Secreted</location>
    </subcellularLocation>
</comment>
<protein>
    <recommendedName>
        <fullName evidence="2">Probable pectate lyase C</fullName>
    </recommendedName>
</protein>
<dbReference type="Gene3D" id="1.20.1270.90">
    <property type="entry name" value="AF1782-like"/>
    <property type="match status" value="1"/>
</dbReference>
<evidence type="ECO:0000256" key="5">
    <source>
        <dbReference type="SAM" id="SignalP"/>
    </source>
</evidence>
<dbReference type="Gene3D" id="2.160.20.10">
    <property type="entry name" value="Single-stranded right-handed beta-helix, Pectin lyase-like"/>
    <property type="match status" value="2"/>
</dbReference>
<dbReference type="SMART" id="SM00710">
    <property type="entry name" value="PbH1"/>
    <property type="match status" value="6"/>
</dbReference>
<feature type="chain" id="PRO_5039923934" description="Probable pectate lyase C" evidence="5">
    <location>
        <begin position="22"/>
        <end position="1236"/>
    </location>
</feature>
<dbReference type="InterPro" id="IPR011050">
    <property type="entry name" value="Pectin_lyase_fold/virulence"/>
</dbReference>
<dbReference type="CDD" id="cd14254">
    <property type="entry name" value="Dockerin_II"/>
    <property type="match status" value="1"/>
</dbReference>
<dbReference type="InterPro" id="IPR036439">
    <property type="entry name" value="Dockerin_dom_sf"/>
</dbReference>
<dbReference type="PROSITE" id="PS00018">
    <property type="entry name" value="EF_HAND_1"/>
    <property type="match status" value="1"/>
</dbReference>
<evidence type="ECO:0000256" key="2">
    <source>
        <dbReference type="ARBA" id="ARBA00016512"/>
    </source>
</evidence>
<dbReference type="GO" id="GO:0000272">
    <property type="term" value="P:polysaccharide catabolic process"/>
    <property type="evidence" value="ECO:0007669"/>
    <property type="project" value="InterPro"/>
</dbReference>
<dbReference type="Gene3D" id="2.60.40.10">
    <property type="entry name" value="Immunoglobulins"/>
    <property type="match status" value="2"/>
</dbReference>
<gene>
    <name evidence="7" type="ORF">NAG76_20810</name>
</gene>
<feature type="signal peptide" evidence="5">
    <location>
        <begin position="1"/>
        <end position="21"/>
    </location>
</feature>
<evidence type="ECO:0000256" key="4">
    <source>
        <dbReference type="ARBA" id="ARBA00022729"/>
    </source>
</evidence>
<evidence type="ECO:0000313" key="7">
    <source>
        <dbReference type="EMBL" id="URN94235.1"/>
    </source>
</evidence>
<dbReference type="PROSITE" id="PS51766">
    <property type="entry name" value="DOCKERIN"/>
    <property type="match status" value="1"/>
</dbReference>
<accession>A0A9J6ZDL6</accession>
<dbReference type="NCBIfam" id="NF033679">
    <property type="entry name" value="DNRLRE_dom"/>
    <property type="match status" value="2"/>
</dbReference>
<dbReference type="InterPro" id="IPR012334">
    <property type="entry name" value="Pectin_lyas_fold"/>
</dbReference>
<dbReference type="InterPro" id="IPR006626">
    <property type="entry name" value="PbH1"/>
</dbReference>
<dbReference type="GO" id="GO:0005576">
    <property type="term" value="C:extracellular region"/>
    <property type="evidence" value="ECO:0007669"/>
    <property type="project" value="UniProtKB-SubCell"/>
</dbReference>
<keyword evidence="4 5" id="KW-0732">Signal</keyword>
<dbReference type="SUPFAM" id="SSF51126">
    <property type="entry name" value="Pectin lyase-like"/>
    <property type="match status" value="1"/>
</dbReference>
<evidence type="ECO:0000256" key="3">
    <source>
        <dbReference type="ARBA" id="ARBA00022525"/>
    </source>
</evidence>
<evidence type="ECO:0000256" key="1">
    <source>
        <dbReference type="ARBA" id="ARBA00004613"/>
    </source>
</evidence>
<proteinExistence type="predicted"/>
<keyword evidence="3" id="KW-0964">Secreted</keyword>
<reference evidence="7" key="1">
    <citation type="submission" date="2022-05" db="EMBL/GenBank/DDBJ databases">
        <title>Novel bacterial taxa in a minimal lignocellulolytic consortium and its capacity to transform plastics disclosed by genome-resolved metagenomics.</title>
        <authorList>
            <person name="Rodriguez C.A.D."/>
            <person name="Diaz-Garcia L."/>
            <person name="Herrera K."/>
            <person name="Tarazona N.A."/>
            <person name="Sproer C."/>
            <person name="Overmann J."/>
            <person name="Jimenez D.J."/>
        </authorList>
    </citation>
    <scope>NUCLEOTIDE SEQUENCE</scope>
    <source>
        <strain evidence="7">MAG5</strain>
    </source>
</reference>
<dbReference type="Proteomes" id="UP001056756">
    <property type="component" value="Chromosome"/>
</dbReference>
<evidence type="ECO:0000313" key="8">
    <source>
        <dbReference type="Proteomes" id="UP001056756"/>
    </source>
</evidence>
<dbReference type="InterPro" id="IPR013783">
    <property type="entry name" value="Ig-like_fold"/>
</dbReference>
<feature type="domain" description="Dockerin" evidence="6">
    <location>
        <begin position="1175"/>
        <end position="1236"/>
    </location>
</feature>
<dbReference type="Gene3D" id="1.10.1330.10">
    <property type="entry name" value="Dockerin domain"/>
    <property type="match status" value="1"/>
</dbReference>
<name>A0A9J6ZDL6_9BACL</name>
<dbReference type="SUPFAM" id="SSF63446">
    <property type="entry name" value="Type I dockerin domain"/>
    <property type="match status" value="1"/>
</dbReference>
<dbReference type="AlphaFoldDB" id="A0A9J6ZDL6"/>
<evidence type="ECO:0000259" key="6">
    <source>
        <dbReference type="PROSITE" id="PS51766"/>
    </source>
</evidence>
<dbReference type="InterPro" id="IPR016134">
    <property type="entry name" value="Dockerin_dom"/>
</dbReference>
<dbReference type="InterPro" id="IPR055372">
    <property type="entry name" value="CBM96"/>
</dbReference>
<dbReference type="EMBL" id="CP097899">
    <property type="protein sequence ID" value="URN94235.1"/>
    <property type="molecule type" value="Genomic_DNA"/>
</dbReference>